<dbReference type="Gene3D" id="1.10.510.10">
    <property type="entry name" value="Transferase(Phosphotransferase) domain 1"/>
    <property type="match status" value="1"/>
</dbReference>
<dbReference type="InterPro" id="IPR000719">
    <property type="entry name" value="Prot_kinase_dom"/>
</dbReference>
<dbReference type="EMBL" id="CAMKVN010008081">
    <property type="protein sequence ID" value="CAI2192174.1"/>
    <property type="molecule type" value="Genomic_DNA"/>
</dbReference>
<keyword evidence="3" id="KW-1185">Reference proteome</keyword>
<protein>
    <submittedName>
        <fullName evidence="2">4042_t:CDS:1</fullName>
    </submittedName>
</protein>
<dbReference type="GO" id="GO:0004674">
    <property type="term" value="F:protein serine/threonine kinase activity"/>
    <property type="evidence" value="ECO:0007669"/>
    <property type="project" value="TreeGrafter"/>
</dbReference>
<dbReference type="SMART" id="SM00220">
    <property type="entry name" value="S_TKc"/>
    <property type="match status" value="1"/>
</dbReference>
<evidence type="ECO:0000259" key="1">
    <source>
        <dbReference type="PROSITE" id="PS50011"/>
    </source>
</evidence>
<dbReference type="AlphaFoldDB" id="A0A9W4T2I9"/>
<evidence type="ECO:0000313" key="2">
    <source>
        <dbReference type="EMBL" id="CAI2192174.1"/>
    </source>
</evidence>
<accession>A0A9W4T2I9</accession>
<organism evidence="2 3">
    <name type="scientific">Funneliformis geosporum</name>
    <dbReference type="NCBI Taxonomy" id="1117311"/>
    <lineage>
        <taxon>Eukaryota</taxon>
        <taxon>Fungi</taxon>
        <taxon>Fungi incertae sedis</taxon>
        <taxon>Mucoromycota</taxon>
        <taxon>Glomeromycotina</taxon>
        <taxon>Glomeromycetes</taxon>
        <taxon>Glomerales</taxon>
        <taxon>Glomeraceae</taxon>
        <taxon>Funneliformis</taxon>
    </lineage>
</organism>
<dbReference type="Proteomes" id="UP001153678">
    <property type="component" value="Unassembled WGS sequence"/>
</dbReference>
<dbReference type="Pfam" id="PF07714">
    <property type="entry name" value="PK_Tyr_Ser-Thr"/>
    <property type="match status" value="1"/>
</dbReference>
<dbReference type="InterPro" id="IPR051681">
    <property type="entry name" value="Ser/Thr_Kinases-Pseudokinases"/>
</dbReference>
<dbReference type="OrthoDB" id="6718656at2759"/>
<feature type="non-terminal residue" evidence="2">
    <location>
        <position position="1"/>
    </location>
</feature>
<dbReference type="GO" id="GO:0005524">
    <property type="term" value="F:ATP binding"/>
    <property type="evidence" value="ECO:0007669"/>
    <property type="project" value="InterPro"/>
</dbReference>
<gene>
    <name evidence="2" type="ORF">FWILDA_LOCUS15445</name>
</gene>
<evidence type="ECO:0000313" key="3">
    <source>
        <dbReference type="Proteomes" id="UP001153678"/>
    </source>
</evidence>
<dbReference type="PANTHER" id="PTHR44329">
    <property type="entry name" value="SERINE/THREONINE-PROTEIN KINASE TNNI3K-RELATED"/>
    <property type="match status" value="1"/>
</dbReference>
<dbReference type="InterPro" id="IPR001245">
    <property type="entry name" value="Ser-Thr/Tyr_kinase_cat_dom"/>
</dbReference>
<reference evidence="2" key="1">
    <citation type="submission" date="2022-08" db="EMBL/GenBank/DDBJ databases">
        <authorList>
            <person name="Kallberg Y."/>
            <person name="Tangrot J."/>
            <person name="Rosling A."/>
        </authorList>
    </citation>
    <scope>NUCLEOTIDE SEQUENCE</scope>
    <source>
        <strain evidence="2">Wild A</strain>
    </source>
</reference>
<dbReference type="PROSITE" id="PS50011">
    <property type="entry name" value="PROTEIN_KINASE_DOM"/>
    <property type="match status" value="1"/>
</dbReference>
<name>A0A9W4T2I9_9GLOM</name>
<comment type="caution">
    <text evidence="2">The sequence shown here is derived from an EMBL/GenBank/DDBJ whole genome shotgun (WGS) entry which is preliminary data.</text>
</comment>
<feature type="domain" description="Protein kinase" evidence="1">
    <location>
        <begin position="1"/>
        <end position="235"/>
    </location>
</feature>
<feature type="non-terminal residue" evidence="2">
    <location>
        <position position="235"/>
    </location>
</feature>
<dbReference type="SUPFAM" id="SSF56112">
    <property type="entry name" value="Protein kinase-like (PK-like)"/>
    <property type="match status" value="1"/>
</dbReference>
<dbReference type="InterPro" id="IPR011009">
    <property type="entry name" value="Kinase-like_dom_sf"/>
</dbReference>
<sequence>TNCAFEDAQLLSNALANLDEANWKENIRNYELGLRSRGSFYVNLTRGGCLEQHQICDNWFSLMIRNFTFVYKSSMIYIISWWNGDGKEYLKNYLQQNNKQLKWKERIHIAEFIINSTYLLHQEDAIHRDLHSENILYLKYTNDWYIGDLGFCGPIDKPLKSVYGNLPYIALEVIFGKESTKASDIYSIGMLMWEISSGQPPFAYFDHNYDLVMNIVNGMRPNIVSGTPLEYKKLM</sequence>
<proteinExistence type="predicted"/>